<evidence type="ECO:0000256" key="2">
    <source>
        <dbReference type="SAM" id="Phobius"/>
    </source>
</evidence>
<feature type="transmembrane region" description="Helical" evidence="2">
    <location>
        <begin position="27"/>
        <end position="48"/>
    </location>
</feature>
<dbReference type="EMBL" id="CAAALY010013724">
    <property type="protein sequence ID" value="VEL12086.1"/>
    <property type="molecule type" value="Genomic_DNA"/>
</dbReference>
<accession>A0A448WHV1</accession>
<organism evidence="3 4">
    <name type="scientific">Protopolystoma xenopodis</name>
    <dbReference type="NCBI Taxonomy" id="117903"/>
    <lineage>
        <taxon>Eukaryota</taxon>
        <taxon>Metazoa</taxon>
        <taxon>Spiralia</taxon>
        <taxon>Lophotrochozoa</taxon>
        <taxon>Platyhelminthes</taxon>
        <taxon>Monogenea</taxon>
        <taxon>Polyopisthocotylea</taxon>
        <taxon>Polystomatidea</taxon>
        <taxon>Polystomatidae</taxon>
        <taxon>Protopolystoma</taxon>
    </lineage>
</organism>
<keyword evidence="4" id="KW-1185">Reference proteome</keyword>
<dbReference type="AlphaFoldDB" id="A0A448WHV1"/>
<comment type="caution">
    <text evidence="3">The sequence shown here is derived from an EMBL/GenBank/DDBJ whole genome shotgun (WGS) entry which is preliminary data.</text>
</comment>
<reference evidence="3" key="1">
    <citation type="submission" date="2018-11" db="EMBL/GenBank/DDBJ databases">
        <authorList>
            <consortium name="Pathogen Informatics"/>
        </authorList>
    </citation>
    <scope>NUCLEOTIDE SEQUENCE</scope>
</reference>
<evidence type="ECO:0000313" key="4">
    <source>
        <dbReference type="Proteomes" id="UP000784294"/>
    </source>
</evidence>
<keyword evidence="2" id="KW-0472">Membrane</keyword>
<feature type="compositionally biased region" description="Basic and acidic residues" evidence="1">
    <location>
        <begin position="119"/>
        <end position="140"/>
    </location>
</feature>
<gene>
    <name evidence="3" type="ORF">PXEA_LOCUS5526</name>
</gene>
<keyword evidence="2" id="KW-0812">Transmembrane</keyword>
<evidence type="ECO:0000313" key="3">
    <source>
        <dbReference type="EMBL" id="VEL12086.1"/>
    </source>
</evidence>
<protein>
    <submittedName>
        <fullName evidence="3">Uncharacterized protein</fullName>
    </submittedName>
</protein>
<sequence length="168" mass="18419">MRQNLVTPSDAQQPASVQIQRRRLRGLIASTCLLVAFATAVTIALIIVNQTLMGTVWCRAAVKRASAGMRHQTLGCHGSESFHYNNLSMLPLIHTRAKKWAHVGGCTRRLTTRNMLTRSGRERGVDESLGRPDDPVSKPTHEIRGALTIVQSVSSQSALTVQNRSVPI</sequence>
<evidence type="ECO:0000256" key="1">
    <source>
        <dbReference type="SAM" id="MobiDB-lite"/>
    </source>
</evidence>
<proteinExistence type="predicted"/>
<dbReference type="Proteomes" id="UP000784294">
    <property type="component" value="Unassembled WGS sequence"/>
</dbReference>
<feature type="region of interest" description="Disordered" evidence="1">
    <location>
        <begin position="118"/>
        <end position="140"/>
    </location>
</feature>
<name>A0A448WHV1_9PLAT</name>
<keyword evidence="2" id="KW-1133">Transmembrane helix</keyword>